<dbReference type="STRING" id="1801743.A2824_03070"/>
<evidence type="ECO:0000256" key="9">
    <source>
        <dbReference type="ARBA" id="ARBA00022741"/>
    </source>
</evidence>
<evidence type="ECO:0000256" key="4">
    <source>
        <dbReference type="ARBA" id="ARBA00009685"/>
    </source>
</evidence>
<dbReference type="Gene3D" id="3.30.300.10">
    <property type="match status" value="3"/>
</dbReference>
<dbReference type="InterPro" id="IPR022628">
    <property type="entry name" value="S-AdoMet_synt_N"/>
</dbReference>
<evidence type="ECO:0000256" key="11">
    <source>
        <dbReference type="ARBA" id="ARBA00022842"/>
    </source>
</evidence>
<name>A0A1F6VJ10_9BACT</name>
<comment type="similarity">
    <text evidence="4">Belongs to the AdoMet synthase family.</text>
</comment>
<gene>
    <name evidence="17" type="ORF">A2824_03070</name>
</gene>
<evidence type="ECO:0000259" key="14">
    <source>
        <dbReference type="Pfam" id="PF00438"/>
    </source>
</evidence>
<comment type="subunit">
    <text evidence="13">Homotetramer.</text>
</comment>
<dbReference type="EMBL" id="MFTT01000021">
    <property type="protein sequence ID" value="OGI69671.1"/>
    <property type="molecule type" value="Genomic_DNA"/>
</dbReference>
<dbReference type="InterPro" id="IPR022636">
    <property type="entry name" value="S-AdoMet_synthetase_sfam"/>
</dbReference>
<dbReference type="EC" id="2.5.1.6" evidence="5"/>
<evidence type="ECO:0000259" key="16">
    <source>
        <dbReference type="Pfam" id="PF02773"/>
    </source>
</evidence>
<feature type="domain" description="S-adenosylmethionine synthetase C-terminal" evidence="16">
    <location>
        <begin position="186"/>
        <end position="312"/>
    </location>
</feature>
<sequence length="312" mass="34029">MKKTAECVSPAHPDKKCDFIADSILDAYAKDDSESRVAVEVMGGHNLITINGEVTSRGRPDIAALVKGIAGEDYKVIINIVEQSPEIGRGVDIGGAGDQGIMKGYATAETDSYMPLEYELARTLCQRIYEVYPYDGKTQVTIEDGRVTAVVASFQNTKNDALLSLVKNIIQAEEYHINPAGEWTQGGFDADTGLSGRKLIVDNYGPEIPIGGGSFSGKDYTKVDRSAAYMARKIAIDLLRSHNAREVFTKLAYAIGKPDPVMAVALIDGKEEIIAGYDLTPRGIRKALKLDTLRYADTSLWGHFGRAFPWDK</sequence>
<keyword evidence="7" id="KW-0808">Transferase</keyword>
<evidence type="ECO:0000256" key="7">
    <source>
        <dbReference type="ARBA" id="ARBA00022679"/>
    </source>
</evidence>
<dbReference type="UniPathway" id="UPA00315">
    <property type="reaction ID" value="UER00080"/>
</dbReference>
<dbReference type="Proteomes" id="UP000178059">
    <property type="component" value="Unassembled WGS sequence"/>
</dbReference>
<evidence type="ECO:0000256" key="3">
    <source>
        <dbReference type="ARBA" id="ARBA00005224"/>
    </source>
</evidence>
<keyword evidence="9" id="KW-0547">Nucleotide-binding</keyword>
<keyword evidence="12 13" id="KW-0630">Potassium</keyword>
<evidence type="ECO:0000256" key="5">
    <source>
        <dbReference type="ARBA" id="ARBA00012828"/>
    </source>
</evidence>
<dbReference type="PROSITE" id="PS00377">
    <property type="entry name" value="ADOMET_SYNTHASE_2"/>
    <property type="match status" value="1"/>
</dbReference>
<evidence type="ECO:0000256" key="8">
    <source>
        <dbReference type="ARBA" id="ARBA00022723"/>
    </source>
</evidence>
<evidence type="ECO:0000313" key="17">
    <source>
        <dbReference type="EMBL" id="OGI69671.1"/>
    </source>
</evidence>
<dbReference type="Pfam" id="PF02772">
    <property type="entry name" value="S-AdoMet_synt_M"/>
    <property type="match status" value="1"/>
</dbReference>
<dbReference type="Pfam" id="PF00438">
    <property type="entry name" value="S-AdoMet_synt_N"/>
    <property type="match status" value="1"/>
</dbReference>
<evidence type="ECO:0000313" key="18">
    <source>
        <dbReference type="Proteomes" id="UP000178059"/>
    </source>
</evidence>
<dbReference type="GO" id="GO:0006730">
    <property type="term" value="P:one-carbon metabolic process"/>
    <property type="evidence" value="ECO:0007669"/>
    <property type="project" value="UniProtKB-KW"/>
</dbReference>
<organism evidence="17 18">
    <name type="scientific">Candidatus Nomurabacteria bacterium RIFCSPHIGHO2_01_FULL_42_16</name>
    <dbReference type="NCBI Taxonomy" id="1801743"/>
    <lineage>
        <taxon>Bacteria</taxon>
        <taxon>Candidatus Nomuraibacteriota</taxon>
    </lineage>
</organism>
<evidence type="ECO:0000256" key="1">
    <source>
        <dbReference type="ARBA" id="ARBA00001946"/>
    </source>
</evidence>
<comment type="pathway">
    <text evidence="3">Amino-acid biosynthesis; S-adenosyl-L-methionine biosynthesis; S-adenosyl-L-methionine from L-methionine: step 1/1.</text>
</comment>
<reference evidence="17 18" key="1">
    <citation type="journal article" date="2016" name="Nat. Commun.">
        <title>Thousands of microbial genomes shed light on interconnected biogeochemical processes in an aquifer system.</title>
        <authorList>
            <person name="Anantharaman K."/>
            <person name="Brown C.T."/>
            <person name="Hug L.A."/>
            <person name="Sharon I."/>
            <person name="Castelle C.J."/>
            <person name="Probst A.J."/>
            <person name="Thomas B.C."/>
            <person name="Singh A."/>
            <person name="Wilkins M.J."/>
            <person name="Karaoz U."/>
            <person name="Brodie E.L."/>
            <person name="Williams K.H."/>
            <person name="Hubbard S.S."/>
            <person name="Banfield J.F."/>
        </authorList>
    </citation>
    <scope>NUCLEOTIDE SEQUENCE [LARGE SCALE GENOMIC DNA]</scope>
</reference>
<protein>
    <recommendedName>
        <fullName evidence="5">methionine adenosyltransferase</fullName>
        <ecNumber evidence="5">2.5.1.6</ecNumber>
    </recommendedName>
</protein>
<dbReference type="SUPFAM" id="SSF55973">
    <property type="entry name" value="S-adenosylmethionine synthetase"/>
    <property type="match status" value="3"/>
</dbReference>
<dbReference type="InterPro" id="IPR022629">
    <property type="entry name" value="S-AdoMet_synt_central"/>
</dbReference>
<evidence type="ECO:0000256" key="6">
    <source>
        <dbReference type="ARBA" id="ARBA00022563"/>
    </source>
</evidence>
<dbReference type="GO" id="GO:0005737">
    <property type="term" value="C:cytoplasm"/>
    <property type="evidence" value="ECO:0007669"/>
    <property type="project" value="UniProtKB-SubCell"/>
</dbReference>
<accession>A0A1F6VJ10</accession>
<dbReference type="PANTHER" id="PTHR11964">
    <property type="entry name" value="S-ADENOSYLMETHIONINE SYNTHETASE"/>
    <property type="match status" value="1"/>
</dbReference>
<evidence type="ECO:0000256" key="13">
    <source>
        <dbReference type="RuleBase" id="RU000542"/>
    </source>
</evidence>
<dbReference type="GO" id="GO:0046872">
    <property type="term" value="F:metal ion binding"/>
    <property type="evidence" value="ECO:0007669"/>
    <property type="project" value="UniProtKB-KW"/>
</dbReference>
<feature type="domain" description="S-adenosylmethionine synthetase N-terminal" evidence="14">
    <location>
        <begin position="4"/>
        <end position="68"/>
    </location>
</feature>
<feature type="domain" description="S-adenosylmethionine synthetase central" evidence="15">
    <location>
        <begin position="95"/>
        <end position="170"/>
    </location>
</feature>
<dbReference type="GO" id="GO:0006556">
    <property type="term" value="P:S-adenosylmethionine biosynthetic process"/>
    <property type="evidence" value="ECO:0007669"/>
    <property type="project" value="UniProtKB-UniPathway"/>
</dbReference>
<dbReference type="GO" id="GO:0005524">
    <property type="term" value="F:ATP binding"/>
    <property type="evidence" value="ECO:0007669"/>
    <property type="project" value="UniProtKB-KW"/>
</dbReference>
<dbReference type="AlphaFoldDB" id="A0A1F6VJ10"/>
<evidence type="ECO:0000256" key="2">
    <source>
        <dbReference type="ARBA" id="ARBA00001958"/>
    </source>
</evidence>
<comment type="caution">
    <text evidence="17">The sequence shown here is derived from an EMBL/GenBank/DDBJ whole genome shotgun (WGS) entry which is preliminary data.</text>
</comment>
<evidence type="ECO:0000256" key="12">
    <source>
        <dbReference type="ARBA" id="ARBA00022958"/>
    </source>
</evidence>
<keyword evidence="8 13" id="KW-0479">Metal-binding</keyword>
<dbReference type="InterPro" id="IPR022631">
    <property type="entry name" value="ADOMET_SYNTHASE_CS"/>
</dbReference>
<proteinExistence type="inferred from homology"/>
<comment type="subcellular location">
    <subcellularLocation>
        <location evidence="13">Cytoplasm</location>
    </subcellularLocation>
</comment>
<keyword evidence="10" id="KW-0067">ATP-binding</keyword>
<keyword evidence="11 13" id="KW-0460">Magnesium</keyword>
<keyword evidence="6" id="KW-0554">One-carbon metabolism</keyword>
<comment type="cofactor">
    <cofactor evidence="1">
        <name>Mg(2+)</name>
        <dbReference type="ChEBI" id="CHEBI:18420"/>
    </cofactor>
</comment>
<dbReference type="GO" id="GO:0004478">
    <property type="term" value="F:methionine adenosyltransferase activity"/>
    <property type="evidence" value="ECO:0007669"/>
    <property type="project" value="UniProtKB-EC"/>
</dbReference>
<evidence type="ECO:0000256" key="10">
    <source>
        <dbReference type="ARBA" id="ARBA00022840"/>
    </source>
</evidence>
<comment type="cofactor">
    <cofactor evidence="2">
        <name>K(+)</name>
        <dbReference type="ChEBI" id="CHEBI:29103"/>
    </cofactor>
</comment>
<dbReference type="Pfam" id="PF02773">
    <property type="entry name" value="S-AdoMet_synt_C"/>
    <property type="match status" value="1"/>
</dbReference>
<dbReference type="InterPro" id="IPR002133">
    <property type="entry name" value="S-AdoMet_synthetase"/>
</dbReference>
<dbReference type="PROSITE" id="PS00376">
    <property type="entry name" value="ADOMET_SYNTHASE_1"/>
    <property type="match status" value="1"/>
</dbReference>
<dbReference type="InterPro" id="IPR022630">
    <property type="entry name" value="S-AdoMet_synt_C"/>
</dbReference>
<evidence type="ECO:0000259" key="15">
    <source>
        <dbReference type="Pfam" id="PF02772"/>
    </source>
</evidence>